<feature type="domain" description="Conjugative transposon TraM C-terminal" evidence="3">
    <location>
        <begin position="274"/>
        <end position="418"/>
    </location>
</feature>
<evidence type="ECO:0000256" key="1">
    <source>
        <dbReference type="SAM" id="MobiDB-lite"/>
    </source>
</evidence>
<accession>A0A7D4UPD3</accession>
<evidence type="ECO:0000256" key="2">
    <source>
        <dbReference type="SAM" id="Phobius"/>
    </source>
</evidence>
<dbReference type="Proteomes" id="UP000505355">
    <property type="component" value="Chromosome"/>
</dbReference>
<gene>
    <name evidence="4" type="primary">traM</name>
    <name evidence="4" type="ORF">HQ865_11175</name>
</gene>
<keyword evidence="2" id="KW-1133">Transmembrane helix</keyword>
<dbReference type="AlphaFoldDB" id="A0A7D4UPD3"/>
<dbReference type="InterPro" id="IPR055407">
    <property type="entry name" value="TraM_C"/>
</dbReference>
<feature type="region of interest" description="Disordered" evidence="1">
    <location>
        <begin position="77"/>
        <end position="102"/>
    </location>
</feature>
<keyword evidence="5" id="KW-1185">Reference proteome</keyword>
<dbReference type="EMBL" id="CP054139">
    <property type="protein sequence ID" value="QKJ30300.1"/>
    <property type="molecule type" value="Genomic_DNA"/>
</dbReference>
<dbReference type="Pfam" id="PF12508">
    <property type="entry name" value="Transposon_TraM"/>
    <property type="match status" value="1"/>
</dbReference>
<evidence type="ECO:0000313" key="5">
    <source>
        <dbReference type="Proteomes" id="UP000505355"/>
    </source>
</evidence>
<sequence length="426" mass="46575">MATQSINHRQRKFLLVLPVLVLPFIALLFWAMGGGRQKEQATSRLAGLNMQLPAAKLKDDSADNKLSIYQQAEKDSLKFKQAQKDDPYYKADPAHGPDEQRDSLQRYDTGIANRPVSTAASPIFAGRSLNTAANNLRSNEQQINQKLELLNRQINQPAPADIGKTENGTNEAAPGQLRDNAAAINTAGSEDPQMAQLSNMLDKIQEIQNPGLVQRKLREQSEKNRGQVFAVSTFKKENTVSDFGGTESLFQFNSQSNGFYSFDNSTAASSQNAIEAVIHESKTVVNGSTVKLRLVNDVFINGVLIPKDNFVFGLAALNGDRLTIKISSIHYQHSIFPVDLSVYDIDGVSGIYIPGAISRDVAKESADQSIQNIGFSSYDPSLGAQAATAGITAAKSLFSRKVRLVKVTVKAGYQVLLRDEKQKQTN</sequence>
<proteinExistence type="predicted"/>
<organism evidence="4 5">
    <name type="scientific">Mucilaginibacter mali</name>
    <dbReference type="NCBI Taxonomy" id="2740462"/>
    <lineage>
        <taxon>Bacteria</taxon>
        <taxon>Pseudomonadati</taxon>
        <taxon>Bacteroidota</taxon>
        <taxon>Sphingobacteriia</taxon>
        <taxon>Sphingobacteriales</taxon>
        <taxon>Sphingobacteriaceae</taxon>
        <taxon>Mucilaginibacter</taxon>
    </lineage>
</organism>
<dbReference type="RefSeq" id="WP_173414987.1">
    <property type="nucleotide sequence ID" value="NZ_CP054139.1"/>
</dbReference>
<name>A0A7D4UPD3_9SPHI</name>
<evidence type="ECO:0000313" key="4">
    <source>
        <dbReference type="EMBL" id="QKJ30300.1"/>
    </source>
</evidence>
<feature type="transmembrane region" description="Helical" evidence="2">
    <location>
        <begin position="12"/>
        <end position="32"/>
    </location>
</feature>
<protein>
    <submittedName>
        <fullName evidence="4">Conjugative transposon protein TraM</fullName>
    </submittedName>
</protein>
<dbReference type="KEGG" id="mmab:HQ865_11175"/>
<dbReference type="NCBIfam" id="TIGR03779">
    <property type="entry name" value="Bac_Flav_CT_M"/>
    <property type="match status" value="1"/>
</dbReference>
<keyword evidence="2" id="KW-0812">Transmembrane</keyword>
<keyword evidence="2" id="KW-0472">Membrane</keyword>
<dbReference type="InterPro" id="IPR022187">
    <property type="entry name" value="Conjug_transposon_TraM"/>
</dbReference>
<evidence type="ECO:0000259" key="3">
    <source>
        <dbReference type="Pfam" id="PF12508"/>
    </source>
</evidence>
<reference evidence="4 5" key="1">
    <citation type="submission" date="2020-05" db="EMBL/GenBank/DDBJ databases">
        <title>Mucilaginibacter mali sp. nov.</title>
        <authorList>
            <person name="Kim H.S."/>
            <person name="Lee K.C."/>
            <person name="Suh M.K."/>
            <person name="Kim J.-S."/>
            <person name="Han K.-I."/>
            <person name="Eom M.K."/>
            <person name="Shin Y.K."/>
            <person name="Lee J.-S."/>
        </authorList>
    </citation>
    <scope>NUCLEOTIDE SEQUENCE [LARGE SCALE GENOMIC DNA]</scope>
    <source>
        <strain evidence="4 5">G2-14</strain>
    </source>
</reference>